<evidence type="ECO:0000313" key="8">
    <source>
        <dbReference type="EnsemblMetazoa" id="ISCW021184-PA"/>
    </source>
</evidence>
<keyword evidence="9" id="KW-1185">Reference proteome</keyword>
<evidence type="ECO:0000313" key="9">
    <source>
        <dbReference type="Proteomes" id="UP000001555"/>
    </source>
</evidence>
<dbReference type="InParanoid" id="B7Q8V9"/>
<accession>B7Q8V9</accession>
<proteinExistence type="inferred from homology"/>
<protein>
    <submittedName>
        <fullName evidence="7 8">Serine carboxypeptidase, putative</fullName>
        <ecNumber evidence="7">3.4.16.5</ecNumber>
    </submittedName>
</protein>
<gene>
    <name evidence="8" type="primary">8037637</name>
    <name evidence="7" type="ORF">IscW_ISCW021184</name>
</gene>
<dbReference type="MEROPS" id="S10.003"/>
<sequence>MTKREFRDLRTISWYFCAYALIWLDPSRNAAFGQGTLISNLFNNAGQPLYLTPLIEKGQLDMAKSSSRVGSLGFVENLPSYSGFLTVNPNLGSNIFFWFFPAMENPETAPVVLWLQGGPGSSSLFGLFVEHGPYSVSKEGVPQLRQVTWARQYSMLYVDNPVGAGFSFTQHDQGYARNETDVGEDLLEALQQFFTLFPEYVSNDFYATGESYAGKYVPAIAHAIDTAVQPRVSINLKGIAIGNGFVDPVTMMDYGTYLYGIGLVDRQQAAVLQQKTDTAISLINQGRYAEANDEIGPVLGGNPSIFENYTGFTFYYNYLLVKEPADQEYYAPFLQTTRVRKAIHVGTVPFSDFNTTVYDKLNADQMVSVKPWFTALLERYKVLLYSGQLDVIIPYTFTENFLASLNWSRASAFANVPKQVWRTPDGSDVYGYVRQLDNFTEVMVRNGGHILAYDQPAAAFDMITKFIDDKPFA</sequence>
<dbReference type="Gene3D" id="3.40.50.1820">
    <property type="entry name" value="alpha/beta hydrolase"/>
    <property type="match status" value="1"/>
</dbReference>
<dbReference type="AlphaFoldDB" id="B7Q8V9"/>
<keyword evidence="3" id="KW-0645">Protease</keyword>
<dbReference type="PaxDb" id="6945-B7Q8V9"/>
<dbReference type="VEuPathDB" id="VectorBase:ISCP_029857"/>
<dbReference type="EMBL" id="DS886270">
    <property type="protein sequence ID" value="EEC15281.1"/>
    <property type="molecule type" value="Genomic_DNA"/>
</dbReference>
<evidence type="ECO:0000256" key="3">
    <source>
        <dbReference type="ARBA" id="ARBA00022670"/>
    </source>
</evidence>
<evidence type="ECO:0000313" key="7">
    <source>
        <dbReference type="EMBL" id="EEC15281.1"/>
    </source>
</evidence>
<dbReference type="OrthoDB" id="443318at2759"/>
<evidence type="ECO:0000256" key="1">
    <source>
        <dbReference type="ARBA" id="ARBA00009431"/>
    </source>
</evidence>
<dbReference type="PANTHER" id="PTHR11802">
    <property type="entry name" value="SERINE PROTEASE FAMILY S10 SERINE CARBOXYPEPTIDASE"/>
    <property type="match status" value="1"/>
</dbReference>
<dbReference type="VEuPathDB" id="VectorBase:ISCI021184"/>
<dbReference type="VEuPathDB" id="VectorBase:ISCW021184"/>
<evidence type="ECO:0000256" key="2">
    <source>
        <dbReference type="ARBA" id="ARBA00022645"/>
    </source>
</evidence>
<dbReference type="HOGENOM" id="CLU_008523_10_1_1"/>
<reference evidence="8" key="2">
    <citation type="submission" date="2020-05" db="UniProtKB">
        <authorList>
            <consortium name="EnsemblMetazoa"/>
        </authorList>
    </citation>
    <scope>IDENTIFICATION</scope>
    <source>
        <strain evidence="8">wikel</strain>
    </source>
</reference>
<evidence type="ECO:0000256" key="4">
    <source>
        <dbReference type="ARBA" id="ARBA00022729"/>
    </source>
</evidence>
<keyword evidence="4" id="KW-0732">Signal</keyword>
<name>B7Q8V9_IXOSC</name>
<keyword evidence="6" id="KW-0325">Glycoprotein</keyword>
<evidence type="ECO:0000256" key="6">
    <source>
        <dbReference type="ARBA" id="ARBA00023180"/>
    </source>
</evidence>
<dbReference type="InterPro" id="IPR001563">
    <property type="entry name" value="Peptidase_S10"/>
</dbReference>
<dbReference type="Pfam" id="PF00450">
    <property type="entry name" value="Peptidase_S10"/>
    <property type="match status" value="1"/>
</dbReference>
<dbReference type="EMBL" id="ABJB010528415">
    <property type="status" value="NOT_ANNOTATED_CDS"/>
    <property type="molecule type" value="Genomic_DNA"/>
</dbReference>
<dbReference type="EC" id="3.4.16.5" evidence="7"/>
<dbReference type="KEGG" id="isc:8037637"/>
<reference evidence="7 9" key="1">
    <citation type="submission" date="2008-03" db="EMBL/GenBank/DDBJ databases">
        <title>Annotation of Ixodes scapularis.</title>
        <authorList>
            <consortium name="Ixodes scapularis Genome Project Consortium"/>
            <person name="Caler E."/>
            <person name="Hannick L.I."/>
            <person name="Bidwell S."/>
            <person name="Joardar V."/>
            <person name="Thiagarajan M."/>
            <person name="Amedeo P."/>
            <person name="Galinsky K.J."/>
            <person name="Schobel S."/>
            <person name="Inman J."/>
            <person name="Hostetler J."/>
            <person name="Miller J."/>
            <person name="Hammond M."/>
            <person name="Megy K."/>
            <person name="Lawson D."/>
            <person name="Kodira C."/>
            <person name="Sutton G."/>
            <person name="Meyer J."/>
            <person name="Hill C.A."/>
            <person name="Birren B."/>
            <person name="Nene V."/>
            <person name="Collins F."/>
            <person name="Alarcon-Chaidez F."/>
            <person name="Wikel S."/>
            <person name="Strausberg R."/>
        </authorList>
    </citation>
    <scope>NUCLEOTIDE SEQUENCE [LARGE SCALE GENOMIC DNA]</scope>
    <source>
        <strain evidence="9">Wikel</strain>
        <strain evidence="7">Wikel colony</strain>
    </source>
</reference>
<dbReference type="PANTHER" id="PTHR11802:SF472">
    <property type="entry name" value="SERINE CARBOXYPEPTIDASE CPVL-RELATED"/>
    <property type="match status" value="1"/>
</dbReference>
<dbReference type="FunFam" id="3.40.50.1820:FF:000096">
    <property type="entry name" value="Carboxypeptidase vitellogenic-like"/>
    <property type="match status" value="1"/>
</dbReference>
<dbReference type="SUPFAM" id="SSF53474">
    <property type="entry name" value="alpha/beta-Hydrolases"/>
    <property type="match status" value="1"/>
</dbReference>
<dbReference type="GO" id="GO:0004185">
    <property type="term" value="F:serine-type carboxypeptidase activity"/>
    <property type="evidence" value="ECO:0000318"/>
    <property type="project" value="GO_Central"/>
</dbReference>
<keyword evidence="2 7" id="KW-0121">Carboxypeptidase</keyword>
<evidence type="ECO:0000256" key="5">
    <source>
        <dbReference type="ARBA" id="ARBA00022801"/>
    </source>
</evidence>
<dbReference type="Proteomes" id="UP000001555">
    <property type="component" value="Unassembled WGS sequence"/>
</dbReference>
<comment type="similarity">
    <text evidence="1">Belongs to the peptidase S10 family.</text>
</comment>
<dbReference type="EnsemblMetazoa" id="ISCW021184-RA">
    <property type="protein sequence ID" value="ISCW021184-PA"/>
    <property type="gene ID" value="ISCW021184"/>
</dbReference>
<organism>
    <name type="scientific">Ixodes scapularis</name>
    <name type="common">Black-legged tick</name>
    <name type="synonym">Deer tick</name>
    <dbReference type="NCBI Taxonomy" id="6945"/>
    <lineage>
        <taxon>Eukaryota</taxon>
        <taxon>Metazoa</taxon>
        <taxon>Ecdysozoa</taxon>
        <taxon>Arthropoda</taxon>
        <taxon>Chelicerata</taxon>
        <taxon>Arachnida</taxon>
        <taxon>Acari</taxon>
        <taxon>Parasitiformes</taxon>
        <taxon>Ixodida</taxon>
        <taxon>Ixodoidea</taxon>
        <taxon>Ixodidae</taxon>
        <taxon>Ixodinae</taxon>
        <taxon>Ixodes</taxon>
    </lineage>
</organism>
<keyword evidence="5 7" id="KW-0378">Hydrolase</keyword>
<dbReference type="PRINTS" id="PR00724">
    <property type="entry name" value="CRBOXYPTASEC"/>
</dbReference>
<dbReference type="FunCoup" id="B7Q8V9">
    <property type="interactions" value="49"/>
</dbReference>
<dbReference type="InterPro" id="IPR029058">
    <property type="entry name" value="AB_hydrolase_fold"/>
</dbReference>
<dbReference type="GO" id="GO:0006508">
    <property type="term" value="P:proteolysis"/>
    <property type="evidence" value="ECO:0007669"/>
    <property type="project" value="UniProtKB-KW"/>
</dbReference>